<evidence type="ECO:0000256" key="8">
    <source>
        <dbReference type="ARBA" id="ARBA00022562"/>
    </source>
</evidence>
<keyword evidence="14" id="KW-0677">Repeat</keyword>
<keyword evidence="21" id="KW-1039">Host endosome</keyword>
<dbReference type="SUPFAM" id="SSF47353">
    <property type="entry name" value="Retrovirus capsid dimerization domain-like"/>
    <property type="match status" value="1"/>
</dbReference>
<dbReference type="Gene3D" id="4.10.60.10">
    <property type="entry name" value="Zinc finger, CCHC-type"/>
    <property type="match status" value="1"/>
</dbReference>
<dbReference type="Pfam" id="PF00098">
    <property type="entry name" value="zf-CCHC"/>
    <property type="match status" value="2"/>
</dbReference>
<evidence type="ECO:0000256" key="21">
    <source>
        <dbReference type="ARBA" id="ARBA00023046"/>
    </source>
</evidence>
<evidence type="ECO:0000256" key="9">
    <source>
        <dbReference type="ARBA" id="ARBA00022581"/>
    </source>
</evidence>
<dbReference type="GO" id="GO:0020002">
    <property type="term" value="C:host cell plasma membrane"/>
    <property type="evidence" value="ECO:0007669"/>
    <property type="project" value="UniProtKB-SubCell"/>
</dbReference>
<comment type="PTM">
    <molecule>Gag-Pol polyprotein</molecule>
    <text evidence="28">Specific enzymatic cleavages by the viral protease yield mature proteins.</text>
</comment>
<feature type="region of interest" description="Disordered" evidence="30">
    <location>
        <begin position="442"/>
        <end position="502"/>
    </location>
</feature>
<dbReference type="PROSITE" id="PS50158">
    <property type="entry name" value="ZF_CCHC"/>
    <property type="match status" value="2"/>
</dbReference>
<dbReference type="InterPro" id="IPR008919">
    <property type="entry name" value="Retrov_capsid_N"/>
</dbReference>
<evidence type="ECO:0000313" key="32">
    <source>
        <dbReference type="EMBL" id="AJP76230.1"/>
    </source>
</evidence>
<evidence type="ECO:0000256" key="19">
    <source>
        <dbReference type="ARBA" id="ARBA00022870"/>
    </source>
</evidence>
<reference evidence="32" key="2">
    <citation type="submission" date="2015-01" db="EMBL/GenBank/DDBJ databases">
        <authorList>
            <person name="Claiborne D."/>
            <person name="Prince J."/>
            <person name="Scully E."/>
            <person name="Macharia G."/>
            <person name="Micci L."/>
            <person name="Lawson B."/>
            <person name="Kopycinski J."/>
            <person name="Deymier M."/>
            <person name="Vanderford T."/>
            <person name="Nganou-Makamdop K."/>
            <person name="Ende Z."/>
            <person name="Brooks K."/>
            <person name="Tang J."/>
            <person name="Yu T."/>
            <person name="Lakhi S."/>
            <person name="Kilembe W."/>
            <person name="Silvestri G."/>
            <person name="Douek D."/>
            <person name="Goepfert P."/>
            <person name="Price M."/>
            <person name="Allen S."/>
            <person name="Paiardini M."/>
            <person name="Altfeld M."/>
            <person name="Gilmour J."/>
            <person name="Hunter E."/>
        </authorList>
    </citation>
    <scope>NUCLEOTIDE SEQUENCE</scope>
    <source>
        <strain evidence="32">ZM1166M_04-Feb-2006</strain>
    </source>
</reference>
<dbReference type="Gene3D" id="1.10.1200.30">
    <property type="match status" value="1"/>
</dbReference>
<keyword evidence="10" id="KW-1188">Viral release from host cell</keyword>
<keyword evidence="22 28" id="KW-0543">Viral nucleoprotein</keyword>
<dbReference type="PRINTS" id="PR00234">
    <property type="entry name" value="HIV1MATRIX"/>
</dbReference>
<evidence type="ECO:0000256" key="17">
    <source>
        <dbReference type="ARBA" id="ARBA00022833"/>
    </source>
</evidence>
<evidence type="ECO:0000256" key="30">
    <source>
        <dbReference type="SAM" id="MobiDB-lite"/>
    </source>
</evidence>
<evidence type="ECO:0000256" key="27">
    <source>
        <dbReference type="PROSITE-ProRule" id="PRU00047"/>
    </source>
</evidence>
<dbReference type="Gene3D" id="1.20.5.760">
    <property type="entry name" value="Single helix bin"/>
    <property type="match status" value="1"/>
</dbReference>
<dbReference type="PANTHER" id="PTHR40389">
    <property type="entry name" value="ENDOGENOUS RETROVIRUS GROUP K MEMBER 24 GAG POLYPROTEIN-RELATED"/>
    <property type="match status" value="1"/>
</dbReference>
<dbReference type="GO" id="GO:0003723">
    <property type="term" value="F:RNA binding"/>
    <property type="evidence" value="ECO:0007669"/>
    <property type="project" value="UniProtKB-KW"/>
</dbReference>
<dbReference type="InterPro" id="IPR050195">
    <property type="entry name" value="Primate_lentivir_Gag_pol-like"/>
</dbReference>
<dbReference type="SMART" id="SM00343">
    <property type="entry name" value="ZnF_C2HC"/>
    <property type="match status" value="2"/>
</dbReference>
<dbReference type="GO" id="GO:0042025">
    <property type="term" value="C:host cell nucleus"/>
    <property type="evidence" value="ECO:0007669"/>
    <property type="project" value="UniProtKB-SubCell"/>
</dbReference>
<dbReference type="Gene3D" id="6.10.250.390">
    <property type="match status" value="1"/>
</dbReference>
<keyword evidence="4" id="KW-1187">Viral budding via the host ESCRT complexes</keyword>
<organism evidence="32">
    <name type="scientific">Human immunodeficiency virus type 1</name>
    <name type="common">HIV-1</name>
    <dbReference type="NCBI Taxonomy" id="11676"/>
    <lineage>
        <taxon>Viruses</taxon>
        <taxon>Riboviria</taxon>
        <taxon>Pararnavirae</taxon>
        <taxon>Artverviricota</taxon>
        <taxon>Revtraviricetes</taxon>
        <taxon>Ortervirales</taxon>
        <taxon>Retroviridae</taxon>
        <taxon>Orthoretrovirinae</taxon>
        <taxon>Lentivirus</taxon>
        <taxon>Lentivirus humimdef1</taxon>
    </lineage>
</organism>
<keyword evidence="11" id="KW-1198">Viral budding</keyword>
<keyword evidence="20 28" id="KW-0694">RNA-binding</keyword>
<reference evidence="32" key="1">
    <citation type="journal article" date="2015" name="Proc. Natl. Acad. Sci. U.S.A.">
        <title>Replicative fitness of transmitted HIV-1 drives acute immune activation, proviral load in memory CD4+ T cells, and disease progression.</title>
        <authorList>
            <person name="Claiborne D.T."/>
            <person name="Prince J.L."/>
            <person name="Scully E."/>
            <person name="Macharia G."/>
            <person name="Micci L."/>
            <person name="Lawson B."/>
            <person name="Kopycinski J."/>
            <person name="Deymier M.J."/>
            <person name="Vanderford T.H."/>
            <person name="Nganou-Makamdop K."/>
            <person name="Ende Z."/>
            <person name="Brooks K."/>
            <person name="Tang J."/>
            <person name="Yu T."/>
            <person name="Lakhi S."/>
            <person name="Kilembe W."/>
            <person name="Silvestri G."/>
            <person name="Douek D."/>
            <person name="Goepfert P.A."/>
            <person name="Price M.A."/>
            <person name="Allen S.A."/>
            <person name="Paiardini M."/>
            <person name="Altfeld M."/>
            <person name="Gilmour J."/>
            <person name="Hunter E."/>
        </authorList>
    </citation>
    <scope>NUCLEOTIDE SEQUENCE</scope>
    <source>
        <strain evidence="32">ZM1166M_04-Feb-2006</strain>
    </source>
</reference>
<dbReference type="GO" id="GO:0072494">
    <property type="term" value="C:host multivesicular body"/>
    <property type="evidence" value="ECO:0007669"/>
    <property type="project" value="UniProtKB-SubCell"/>
</dbReference>
<accession>A0A0C5LNT1</accession>
<evidence type="ECO:0000256" key="16">
    <source>
        <dbReference type="ARBA" id="ARBA00022771"/>
    </source>
</evidence>
<evidence type="ECO:0000256" key="15">
    <source>
        <dbReference type="ARBA" id="ARBA00022758"/>
    </source>
</evidence>
<dbReference type="GO" id="GO:0019013">
    <property type="term" value="C:viral nucleocapsid"/>
    <property type="evidence" value="ECO:0007669"/>
    <property type="project" value="UniProtKB-KW"/>
</dbReference>
<evidence type="ECO:0000256" key="4">
    <source>
        <dbReference type="ARBA" id="ARBA00022462"/>
    </source>
</evidence>
<dbReference type="InterPro" id="IPR045345">
    <property type="entry name" value="Gag_p24_C"/>
</dbReference>
<evidence type="ECO:0000256" key="6">
    <source>
        <dbReference type="ARBA" id="ARBA00022553"/>
    </source>
</evidence>
<evidence type="ECO:0000256" key="29">
    <source>
        <dbReference type="SAM" id="Coils"/>
    </source>
</evidence>
<dbReference type="InterPro" id="IPR001878">
    <property type="entry name" value="Znf_CCHC"/>
</dbReference>
<dbReference type="SUPFAM" id="SSF47943">
    <property type="entry name" value="Retrovirus capsid protein, N-terminal core domain"/>
    <property type="match status" value="1"/>
</dbReference>
<dbReference type="InterPro" id="IPR000071">
    <property type="entry name" value="Lentvrl_matrix_N"/>
</dbReference>
<evidence type="ECO:0000256" key="3">
    <source>
        <dbReference type="ARBA" id="ARBA00008364"/>
    </source>
</evidence>
<keyword evidence="13 28" id="KW-0479">Metal-binding</keyword>
<keyword evidence="16 27" id="KW-0863">Zinc-finger</keyword>
<keyword evidence="19" id="KW-1043">Host membrane</keyword>
<comment type="similarity">
    <text evidence="3">Belongs to the primate lentivirus group gag polyprotein family.</text>
</comment>
<dbReference type="Pfam" id="PF00607">
    <property type="entry name" value="Gag_p24"/>
    <property type="match status" value="1"/>
</dbReference>
<name>A0A0C5LNT1_HV1</name>
<dbReference type="InterPro" id="IPR012344">
    <property type="entry name" value="Matrix_HIV/RSV_N"/>
</dbReference>
<evidence type="ECO:0000256" key="25">
    <source>
        <dbReference type="ARBA" id="ARBA00023288"/>
    </source>
</evidence>
<dbReference type="FunFam" id="4.10.60.10:FF:000001">
    <property type="entry name" value="Gag polyprotein"/>
    <property type="match status" value="1"/>
</dbReference>
<evidence type="ECO:0000256" key="22">
    <source>
        <dbReference type="ARBA" id="ARBA00023086"/>
    </source>
</evidence>
<keyword evidence="29" id="KW-0175">Coiled coil</keyword>
<keyword evidence="15" id="KW-0688">Ribosomal frameshifting</keyword>
<evidence type="ECO:0000256" key="12">
    <source>
        <dbReference type="ARBA" id="ARBA00022707"/>
    </source>
</evidence>
<dbReference type="InterPro" id="IPR036875">
    <property type="entry name" value="Znf_CCHC_sf"/>
</dbReference>
<proteinExistence type="inferred from homology"/>
<comment type="subcellular location">
    <subcellularLocation>
        <location evidence="1">Host cell membrane</location>
        <topology evidence="1">Lipid-anchor</topology>
    </subcellularLocation>
    <subcellularLocation>
        <location evidence="2">Host endosome</location>
        <location evidence="2">Host multivesicular body</location>
    </subcellularLocation>
    <subcellularLocation>
        <location evidence="26">Virion membrane</location>
        <topology evidence="26">Lipid-anchor</topology>
    </subcellularLocation>
    <subcellularLocation>
        <location evidence="28">Virion</location>
    </subcellularLocation>
    <subcellularLocation>
        <location evidence="28">Host cytoplasm</location>
    </subcellularLocation>
    <subcellularLocation>
        <location evidence="28">Host nucleus</location>
    </subcellularLocation>
</comment>
<keyword evidence="25" id="KW-0449">Lipoprotein</keyword>
<evidence type="ECO:0000256" key="14">
    <source>
        <dbReference type="ARBA" id="ARBA00022737"/>
    </source>
</evidence>
<keyword evidence="6" id="KW-0597">Phosphoprotein</keyword>
<organismHost>
    <name type="scientific">Homo sapiens</name>
    <name type="common">Human</name>
    <dbReference type="NCBI Taxonomy" id="9606"/>
</organismHost>
<evidence type="ECO:0000256" key="24">
    <source>
        <dbReference type="ARBA" id="ARBA00023200"/>
    </source>
</evidence>
<dbReference type="SUPFAM" id="SSF47836">
    <property type="entry name" value="Retroviral matrix proteins"/>
    <property type="match status" value="1"/>
</dbReference>
<dbReference type="GO" id="GO:0055036">
    <property type="term" value="C:virion membrane"/>
    <property type="evidence" value="ECO:0007669"/>
    <property type="project" value="UniProtKB-SubCell"/>
</dbReference>
<dbReference type="GO" id="GO:0005198">
    <property type="term" value="F:structural molecule activity"/>
    <property type="evidence" value="ECO:0007669"/>
    <property type="project" value="InterPro"/>
</dbReference>
<evidence type="ECO:0000256" key="18">
    <source>
        <dbReference type="ARBA" id="ARBA00022844"/>
    </source>
</evidence>
<evidence type="ECO:0000256" key="11">
    <source>
        <dbReference type="ARBA" id="ARBA00022637"/>
    </source>
</evidence>
<dbReference type="EMBL" id="KP715747">
    <property type="protein sequence ID" value="AJP76230.1"/>
    <property type="molecule type" value="Genomic_RNA"/>
</dbReference>
<evidence type="ECO:0000256" key="1">
    <source>
        <dbReference type="ARBA" id="ARBA00004425"/>
    </source>
</evidence>
<dbReference type="Pfam" id="PF19317">
    <property type="entry name" value="Gag_p24_C"/>
    <property type="match status" value="1"/>
</dbReference>
<keyword evidence="24 28" id="KW-1035">Host cytoplasm</keyword>
<keyword evidence="5" id="KW-1032">Host cell membrane</keyword>
<keyword evidence="9 28" id="KW-0945">Host-virus interaction</keyword>
<feature type="coiled-coil region" evidence="29">
    <location>
        <begin position="94"/>
        <end position="124"/>
    </location>
</feature>
<gene>
    <name evidence="32" type="primary">gag</name>
</gene>
<evidence type="ECO:0000256" key="23">
    <source>
        <dbReference type="ARBA" id="ARBA00023136"/>
    </source>
</evidence>
<feature type="domain" description="CCHC-type" evidence="31">
    <location>
        <begin position="393"/>
        <end position="408"/>
    </location>
</feature>
<dbReference type="FunFam" id="1.10.375.10:FF:000001">
    <property type="entry name" value="Gag polyprotein"/>
    <property type="match status" value="1"/>
</dbReference>
<evidence type="ECO:0000256" key="2">
    <source>
        <dbReference type="ARBA" id="ARBA00004560"/>
    </source>
</evidence>
<evidence type="ECO:0000259" key="31">
    <source>
        <dbReference type="PROSITE" id="PS50158"/>
    </source>
</evidence>
<feature type="domain" description="CCHC-type" evidence="31">
    <location>
        <begin position="415"/>
        <end position="430"/>
    </location>
</feature>
<keyword evidence="23" id="KW-0472">Membrane</keyword>
<evidence type="ECO:0000256" key="28">
    <source>
        <dbReference type="RuleBase" id="RU004487"/>
    </source>
</evidence>
<dbReference type="InterPro" id="IPR014817">
    <property type="entry name" value="Gag_p6"/>
</dbReference>
<dbReference type="Gene3D" id="1.10.375.10">
    <property type="entry name" value="Human Immunodeficiency Virus Type 1 Capsid Protein"/>
    <property type="match status" value="1"/>
</dbReference>
<dbReference type="GO" id="GO:0008270">
    <property type="term" value="F:zinc ion binding"/>
    <property type="evidence" value="ECO:0007669"/>
    <property type="project" value="UniProtKB-KW"/>
</dbReference>
<evidence type="ECO:0000256" key="20">
    <source>
        <dbReference type="ARBA" id="ARBA00022884"/>
    </source>
</evidence>
<evidence type="ECO:0000256" key="13">
    <source>
        <dbReference type="ARBA" id="ARBA00022723"/>
    </source>
</evidence>
<comment type="subcellular location">
    <molecule>Matrix protein p17</molecule>
    <subcellularLocation>
        <location evidence="28">Virion membrane</location>
        <topology evidence="28">Lipid-anchor</topology>
    </subcellularLocation>
    <subcellularLocation>
        <location evidence="28">Host nucleus</location>
    </subcellularLocation>
    <subcellularLocation>
        <location evidence="28">Host cytoplasm</location>
    </subcellularLocation>
</comment>
<dbReference type="Gene3D" id="1.10.150.90">
    <property type="entry name" value="Immunodeficiency lentiviruses, gag gene matrix protein p17"/>
    <property type="match status" value="1"/>
</dbReference>
<keyword evidence="8 28" id="KW-1048">Host nucleus</keyword>
<dbReference type="Pfam" id="PF00540">
    <property type="entry name" value="Gag_p17"/>
    <property type="match status" value="1"/>
</dbReference>
<dbReference type="GO" id="GO:0039702">
    <property type="term" value="P:viral budding via host ESCRT complex"/>
    <property type="evidence" value="ECO:0007669"/>
    <property type="project" value="UniProtKB-KW"/>
</dbReference>
<evidence type="ECO:0000256" key="26">
    <source>
        <dbReference type="ARBA" id="ARBA00037826"/>
    </source>
</evidence>
<dbReference type="Pfam" id="PF08705">
    <property type="entry name" value="Gag_p6"/>
    <property type="match status" value="1"/>
</dbReference>
<dbReference type="GO" id="GO:0075523">
    <property type="term" value="P:viral translational frameshifting"/>
    <property type="evidence" value="ECO:0007669"/>
    <property type="project" value="UniProtKB-KW"/>
</dbReference>
<dbReference type="FunFam" id="1.10.1200.30:FF:000001">
    <property type="entry name" value="Gag polyprotein"/>
    <property type="match status" value="1"/>
</dbReference>
<sequence length="502" mass="55961">MGARASILRGGKLDTWEKIRLRPGGKKCYMIKHIVWASRELEKFALNPGLLETADGCKQIIQQLQPALQTGTEDLRSLYNTVATLYCVHKGIEVRDTKEALDKIEEEQNKCQQKAQQASKTQQAKAADGNVSQNYPIVQNLQGQMVHQPLSPRTLNAWVKVIEEKAFSPEVIPMFTALSEGATPTDLNTMLNTVGGHQAAMQMLKDTINEEAAEWDRLHPVQAGPVAPGQIREPRGSDIAGTTSNLQEQITWMTSNPPIPVGDIYKRWIIMGLNKIVRMYSPVSILDIKQGPKEPFRDYVDRFFKTLRAEQATQDVKNWMTDTLLVQNANPDCKTILRALGPGATLEEMMTACQGVGGPSHKARVLAEAMSQANKTNIMMQRGNFKGAKRTVKCFNCGKEGHIARNCRAPRKKGCWKCGREGHQMKDCTERQANFLGKIWPSHKGRPGNFLQNRTAPPVEPTAPPAESFKFEETTPAPKQEPSYREDLTSLRSLFGSDPLSQ</sequence>
<dbReference type="SUPFAM" id="SSF57756">
    <property type="entry name" value="Retrovirus zinc finger-like domains"/>
    <property type="match status" value="1"/>
</dbReference>
<dbReference type="InterPro" id="IPR010999">
    <property type="entry name" value="Retrovr_matrix"/>
</dbReference>
<keyword evidence="18 28" id="KW-0946">Virion</keyword>
<evidence type="ECO:0000256" key="10">
    <source>
        <dbReference type="ARBA" id="ARBA00022612"/>
    </source>
</evidence>
<dbReference type="PANTHER" id="PTHR40389:SF4">
    <property type="match status" value="1"/>
</dbReference>
<keyword evidence="7 28" id="KW-0167">Capsid protein</keyword>
<keyword evidence="12" id="KW-0519">Myristate</keyword>
<keyword evidence="17 28" id="KW-0862">Zinc</keyword>
<dbReference type="InterPro" id="IPR008916">
    <property type="entry name" value="Retrov_capsid_C"/>
</dbReference>
<evidence type="ECO:0000256" key="5">
    <source>
        <dbReference type="ARBA" id="ARBA00022511"/>
    </source>
</evidence>
<protein>
    <recommendedName>
        <fullName evidence="28">Gag polyprotein</fullName>
    </recommendedName>
    <component>
        <recommendedName>
            <fullName evidence="28">Matrix protein p17</fullName>
            <shortName evidence="28">MA</shortName>
        </recommendedName>
    </component>
</protein>
<evidence type="ECO:0000256" key="7">
    <source>
        <dbReference type="ARBA" id="ARBA00022561"/>
    </source>
</evidence>